<dbReference type="InterPro" id="IPR003736">
    <property type="entry name" value="PAAI_dom"/>
</dbReference>
<sequence>MATHVEIPAATIAGFPPDKARRLFELMVSANKGDHFHQLGLAIEHVDARCVRVRLPYGEHLVGNPDTGVIHGGVLTTVLDTCCGFATLTALAQPELCPTMDLRIDYMRPATPGKTLYAEGEVYRVTDQVIFTRGVAYHETRDHPVAHCVANFSRLDAAIAAQMAEQITRVMDSLEGAHEPKQ</sequence>
<protein>
    <submittedName>
        <fullName evidence="3">Uncharacterized protein (TIGR00369 family)</fullName>
    </submittedName>
</protein>
<dbReference type="AlphaFoldDB" id="A0A839UT10"/>
<keyword evidence="4" id="KW-1185">Reference proteome</keyword>
<evidence type="ECO:0000313" key="3">
    <source>
        <dbReference type="EMBL" id="MBB3168638.1"/>
    </source>
</evidence>
<evidence type="ECO:0000313" key="4">
    <source>
        <dbReference type="Proteomes" id="UP000559987"/>
    </source>
</evidence>
<dbReference type="InterPro" id="IPR006683">
    <property type="entry name" value="Thioestr_dom"/>
</dbReference>
<evidence type="ECO:0000256" key="1">
    <source>
        <dbReference type="ARBA" id="ARBA00022801"/>
    </source>
</evidence>
<dbReference type="SUPFAM" id="SSF54637">
    <property type="entry name" value="Thioesterase/thiol ester dehydrase-isomerase"/>
    <property type="match status" value="1"/>
</dbReference>
<feature type="domain" description="Thioesterase" evidence="2">
    <location>
        <begin position="68"/>
        <end position="141"/>
    </location>
</feature>
<name>A0A839UT10_9GAMM</name>
<dbReference type="Proteomes" id="UP000559987">
    <property type="component" value="Unassembled WGS sequence"/>
</dbReference>
<accession>A0A839UT10</accession>
<dbReference type="EMBL" id="JACHXZ010000002">
    <property type="protein sequence ID" value="MBB3168638.1"/>
    <property type="molecule type" value="Genomic_DNA"/>
</dbReference>
<dbReference type="RefSeq" id="WP_221197211.1">
    <property type="nucleotide sequence ID" value="NZ_JACHXZ010000002.1"/>
</dbReference>
<dbReference type="InterPro" id="IPR029069">
    <property type="entry name" value="HotDog_dom_sf"/>
</dbReference>
<dbReference type="Gene3D" id="3.10.129.10">
    <property type="entry name" value="Hotdog Thioesterase"/>
    <property type="match status" value="1"/>
</dbReference>
<evidence type="ECO:0000259" key="2">
    <source>
        <dbReference type="Pfam" id="PF03061"/>
    </source>
</evidence>
<dbReference type="PANTHER" id="PTHR43240:SF7">
    <property type="entry name" value="BLR7284 PROTEIN"/>
    <property type="match status" value="1"/>
</dbReference>
<organism evidence="3 4">
    <name type="scientific">Simiduia aestuariiviva</name>
    <dbReference type="NCBI Taxonomy" id="1510459"/>
    <lineage>
        <taxon>Bacteria</taxon>
        <taxon>Pseudomonadati</taxon>
        <taxon>Pseudomonadota</taxon>
        <taxon>Gammaproteobacteria</taxon>
        <taxon>Cellvibrionales</taxon>
        <taxon>Cellvibrionaceae</taxon>
        <taxon>Simiduia</taxon>
    </lineage>
</organism>
<dbReference type="PANTHER" id="PTHR43240">
    <property type="entry name" value="1,4-DIHYDROXY-2-NAPHTHOYL-COA THIOESTERASE 1"/>
    <property type="match status" value="1"/>
</dbReference>
<dbReference type="Pfam" id="PF03061">
    <property type="entry name" value="4HBT"/>
    <property type="match status" value="1"/>
</dbReference>
<reference evidence="3 4" key="1">
    <citation type="submission" date="2020-08" db="EMBL/GenBank/DDBJ databases">
        <title>Genomic Encyclopedia of Type Strains, Phase III (KMG-III): the genomes of soil and plant-associated and newly described type strains.</title>
        <authorList>
            <person name="Whitman W."/>
        </authorList>
    </citation>
    <scope>NUCLEOTIDE SEQUENCE [LARGE SCALE GENOMIC DNA]</scope>
    <source>
        <strain evidence="3 4">CECT 8571</strain>
    </source>
</reference>
<dbReference type="CDD" id="cd03443">
    <property type="entry name" value="PaaI_thioesterase"/>
    <property type="match status" value="1"/>
</dbReference>
<dbReference type="GO" id="GO:0005829">
    <property type="term" value="C:cytosol"/>
    <property type="evidence" value="ECO:0007669"/>
    <property type="project" value="TreeGrafter"/>
</dbReference>
<dbReference type="NCBIfam" id="TIGR00369">
    <property type="entry name" value="unchar_dom_1"/>
    <property type="match status" value="1"/>
</dbReference>
<comment type="caution">
    <text evidence="3">The sequence shown here is derived from an EMBL/GenBank/DDBJ whole genome shotgun (WGS) entry which is preliminary data.</text>
</comment>
<gene>
    <name evidence="3" type="ORF">FHS30_001822</name>
</gene>
<proteinExistence type="predicted"/>
<dbReference type="GO" id="GO:0061522">
    <property type="term" value="F:1,4-dihydroxy-2-naphthoyl-CoA thioesterase activity"/>
    <property type="evidence" value="ECO:0007669"/>
    <property type="project" value="TreeGrafter"/>
</dbReference>
<keyword evidence="1" id="KW-0378">Hydrolase</keyword>